<gene>
    <name evidence="15" type="primary">rtcB</name>
    <name evidence="16" type="ORF">J422_00826</name>
</gene>
<evidence type="ECO:0000313" key="16">
    <source>
        <dbReference type="EMBL" id="ENN96735.1"/>
    </source>
</evidence>
<comment type="catalytic activity">
    <reaction evidence="11">
        <text>a 3'-end 2',3'-cyclophospho-ribonucleotide-RNA + a 5'-end dephospho-ribonucleoside-RNA + GTP + H2O = a ribonucleotidyl-ribonucleotide-RNA + GMP + diphosphate + H(+)</text>
        <dbReference type="Rhea" id="RHEA:68080"/>
        <dbReference type="Rhea" id="RHEA-COMP:10464"/>
        <dbReference type="Rhea" id="RHEA-COMP:13936"/>
        <dbReference type="Rhea" id="RHEA-COMP:17355"/>
        <dbReference type="ChEBI" id="CHEBI:15377"/>
        <dbReference type="ChEBI" id="CHEBI:15378"/>
        <dbReference type="ChEBI" id="CHEBI:33019"/>
        <dbReference type="ChEBI" id="CHEBI:37565"/>
        <dbReference type="ChEBI" id="CHEBI:58115"/>
        <dbReference type="ChEBI" id="CHEBI:83064"/>
        <dbReference type="ChEBI" id="CHEBI:138284"/>
        <dbReference type="ChEBI" id="CHEBI:173118"/>
        <dbReference type="EC" id="6.5.1.8"/>
    </reaction>
</comment>
<feature type="binding site" evidence="13">
    <location>
        <position position="381"/>
    </location>
    <ligand>
        <name>GMP</name>
        <dbReference type="ChEBI" id="CHEBI:58115"/>
    </ligand>
</feature>
<keyword evidence="5 13" id="KW-0547">Nucleotide-binding</keyword>
<evidence type="ECO:0000256" key="7">
    <source>
        <dbReference type="ARBA" id="ARBA00023211"/>
    </source>
</evidence>
<keyword evidence="4 14" id="KW-0479">Metal-binding</keyword>
<feature type="binding site" evidence="14">
    <location>
        <position position="200"/>
    </location>
    <ligand>
        <name>Mn(2+)</name>
        <dbReference type="ChEBI" id="CHEBI:29035"/>
        <label>1</label>
    </ligand>
</feature>
<feature type="active site" description="GMP-histidine intermediate" evidence="12">
    <location>
        <position position="400"/>
    </location>
</feature>
<feature type="binding site" evidence="14">
    <location>
        <position position="92"/>
    </location>
    <ligand>
        <name>Mn(2+)</name>
        <dbReference type="ChEBI" id="CHEBI:29035"/>
        <label>1</label>
    </ligand>
</feature>
<comment type="cofactor">
    <cofactor evidence="14 15">
        <name>Mn(2+)</name>
        <dbReference type="ChEBI" id="CHEBI:29035"/>
    </cofactor>
    <text evidence="14 15">Binds 2 manganese ions per subunit.</text>
</comment>
<proteinExistence type="inferred from homology"/>
<keyword evidence="17" id="KW-1185">Reference proteome</keyword>
<evidence type="ECO:0000256" key="1">
    <source>
        <dbReference type="ARBA" id="ARBA00008071"/>
    </source>
</evidence>
<dbReference type="GO" id="GO:0003972">
    <property type="term" value="F:RNA ligase (ATP) activity"/>
    <property type="evidence" value="ECO:0007669"/>
    <property type="project" value="TreeGrafter"/>
</dbReference>
<keyword evidence="6 13" id="KW-0342">GTP-binding</keyword>
<evidence type="ECO:0000256" key="13">
    <source>
        <dbReference type="PIRSR" id="PIRSR601233-2"/>
    </source>
</evidence>
<dbReference type="Pfam" id="PF01139">
    <property type="entry name" value="RtcB"/>
    <property type="match status" value="1"/>
</dbReference>
<evidence type="ECO:0000256" key="6">
    <source>
        <dbReference type="ARBA" id="ARBA00023134"/>
    </source>
</evidence>
<feature type="binding site" evidence="14">
    <location>
        <position position="231"/>
    </location>
    <ligand>
        <name>Mn(2+)</name>
        <dbReference type="ChEBI" id="CHEBI:29035"/>
        <label>2</label>
    </ligand>
</feature>
<feature type="binding site" evidence="13">
    <location>
        <begin position="374"/>
        <end position="377"/>
    </location>
    <ligand>
        <name>GMP</name>
        <dbReference type="ChEBI" id="CHEBI:58115"/>
    </ligand>
</feature>
<feature type="binding site" evidence="14">
    <location>
        <position position="325"/>
    </location>
    <ligand>
        <name>Mn(2+)</name>
        <dbReference type="ChEBI" id="CHEBI:29035"/>
        <label>2</label>
    </ligand>
</feature>
<keyword evidence="3 15" id="KW-0436">Ligase</keyword>
<comment type="catalytic activity">
    <reaction evidence="10">
        <text>a 3'-end 3'-phospho-ribonucleotide-RNA + a 5'-end dephospho-ribonucleoside-RNA + GTP = a ribonucleotidyl-ribonucleotide-RNA + GMP + diphosphate</text>
        <dbReference type="Rhea" id="RHEA:68076"/>
        <dbReference type="Rhea" id="RHEA-COMP:10463"/>
        <dbReference type="Rhea" id="RHEA-COMP:13936"/>
        <dbReference type="Rhea" id="RHEA-COMP:17355"/>
        <dbReference type="ChEBI" id="CHEBI:33019"/>
        <dbReference type="ChEBI" id="CHEBI:37565"/>
        <dbReference type="ChEBI" id="CHEBI:58115"/>
        <dbReference type="ChEBI" id="CHEBI:83062"/>
        <dbReference type="ChEBI" id="CHEBI:138284"/>
        <dbReference type="ChEBI" id="CHEBI:173118"/>
        <dbReference type="EC" id="6.5.1.8"/>
    </reaction>
</comment>
<comment type="function">
    <text evidence="9">Essential for tRNA splicing and maturation. Acts by directly joining spliced tRNA halves to mature-sized tRNAs. Joins RNA with 2',3'-cyclic-phosphate or 3'-phosphate ends to RNA with 5'-hydroxy ends.</text>
</comment>
<evidence type="ECO:0000256" key="10">
    <source>
        <dbReference type="ARBA" id="ARBA00047746"/>
    </source>
</evidence>
<organism evidence="16 17">
    <name type="scientific">Methanocaldococcus villosus KIN24-T80</name>
    <dbReference type="NCBI Taxonomy" id="1069083"/>
    <lineage>
        <taxon>Archaea</taxon>
        <taxon>Methanobacteriati</taxon>
        <taxon>Methanobacteriota</taxon>
        <taxon>Methanomada group</taxon>
        <taxon>Methanococci</taxon>
        <taxon>Methanococcales</taxon>
        <taxon>Methanocaldococcaceae</taxon>
        <taxon>Methanocaldococcus</taxon>
    </lineage>
</organism>
<dbReference type="PANTHER" id="PTHR11118:SF1">
    <property type="entry name" value="RNA-SPLICING LIGASE RTCB HOMOLOG"/>
    <property type="match status" value="1"/>
</dbReference>
<comment type="subunit">
    <text evidence="2 15">Monomer.</text>
</comment>
<evidence type="ECO:0000256" key="3">
    <source>
        <dbReference type="ARBA" id="ARBA00022598"/>
    </source>
</evidence>
<dbReference type="GO" id="GO:0005525">
    <property type="term" value="F:GTP binding"/>
    <property type="evidence" value="ECO:0007669"/>
    <property type="project" value="UniProtKB-KW"/>
</dbReference>
<dbReference type="SUPFAM" id="SSF103365">
    <property type="entry name" value="Hypothetical protein PH1602"/>
    <property type="match status" value="1"/>
</dbReference>
<feature type="binding site" evidence="13">
    <location>
        <begin position="325"/>
        <end position="326"/>
    </location>
    <ligand>
        <name>GMP</name>
        <dbReference type="ChEBI" id="CHEBI:58115"/>
    </ligand>
</feature>
<protein>
    <recommendedName>
        <fullName evidence="8 15">tRNA-splicing ligase RtcB</fullName>
        <ecNumber evidence="15">6.5.1.-</ecNumber>
    </recommendedName>
</protein>
<dbReference type="AlphaFoldDB" id="N6VS80"/>
<keyword evidence="7 14" id="KW-0464">Manganese</keyword>
<sequence length="477" mass="53219">MLNKISEVVWELPKDYKSCMRVPGRIYLNEILLDELEKEVLEQIANVACLPGIYKYSIAMPDVHYGYGFPIGGVGAFDLREGVISQEVLDFDINCGVRLIRTNLKAEEVKPKLNELIKTLFKNVPSGLGSKGILKFSKGEMDEVLEEGANWAVKNGYGWEKDIEHLEEHGCMKDADASYVSDKAKERGRVQLGSLGSGNHFLEVQFVERIFDEEAAKVYGIFEGQVVIMVHCGSRGLGHQVCTDYLRVLEKASKKYNIQLPDRQLACAPFESEEGQSYYKAMCCSANYAWANRQMITHWVRESFESVFKIHAEDLEMDVVYDVAHNIAKIEEHNIDGKRVKVIVHRKGATRAFPPGHESVPKDYKSIGQPVLLPGDMGTASYLMKGTEKAMEETFGSTAHGAGRKLSRAKALKLWRGAEIKRKLLEKGIIAMSDSKAVLAEEAPEAYKNIDLVADTCHTAGISLKVARMRPLGVIKG</sequence>
<evidence type="ECO:0000256" key="12">
    <source>
        <dbReference type="PIRSR" id="PIRSR601233-1"/>
    </source>
</evidence>
<dbReference type="PANTHER" id="PTHR11118">
    <property type="entry name" value="RNA-SPLICING LIGASE RTCB HOMOLOG"/>
    <property type="match status" value="1"/>
</dbReference>
<evidence type="ECO:0000256" key="5">
    <source>
        <dbReference type="ARBA" id="ARBA00022741"/>
    </source>
</evidence>
<comment type="caution">
    <text evidence="16">The sequence shown here is derived from an EMBL/GenBank/DDBJ whole genome shotgun (WGS) entry which is preliminary data.</text>
</comment>
<dbReference type="PATRIC" id="fig|1069083.5.peg.163"/>
<comment type="similarity">
    <text evidence="1 15">Belongs to the RtcB family.</text>
</comment>
<feature type="binding site" evidence="13">
    <location>
        <begin position="199"/>
        <end position="203"/>
    </location>
    <ligand>
        <name>GMP</name>
        <dbReference type="ChEBI" id="CHEBI:58115"/>
    </ligand>
</feature>
<dbReference type="OrthoDB" id="9887at2157"/>
<dbReference type="Proteomes" id="UP000053695">
    <property type="component" value="Unassembled WGS sequence"/>
</dbReference>
<dbReference type="EC" id="6.5.1.-" evidence="15"/>
<dbReference type="PROSITE" id="PS01288">
    <property type="entry name" value="UPF0027"/>
    <property type="match status" value="1"/>
</dbReference>
<evidence type="ECO:0000256" key="8">
    <source>
        <dbReference type="ARBA" id="ARBA00033766"/>
    </source>
</evidence>
<feature type="binding site" evidence="13">
    <location>
        <begin position="400"/>
        <end position="403"/>
    </location>
    <ligand>
        <name>GMP</name>
        <dbReference type="ChEBI" id="CHEBI:58115"/>
    </ligand>
</feature>
<dbReference type="GO" id="GO:0046872">
    <property type="term" value="F:metal ion binding"/>
    <property type="evidence" value="ECO:0007669"/>
    <property type="project" value="UniProtKB-UniRule"/>
</dbReference>
<dbReference type="FunFam" id="3.90.1860.10:FF:000001">
    <property type="entry name" value="tRNA-splicing ligase RtcB homolog"/>
    <property type="match status" value="1"/>
</dbReference>
<evidence type="ECO:0000256" key="2">
    <source>
        <dbReference type="ARBA" id="ARBA00011245"/>
    </source>
</evidence>
<evidence type="ECO:0000313" key="17">
    <source>
        <dbReference type="Proteomes" id="UP000053695"/>
    </source>
</evidence>
<evidence type="ECO:0000256" key="11">
    <source>
        <dbReference type="ARBA" id="ARBA00049514"/>
    </source>
</evidence>
<feature type="binding site" evidence="13">
    <location>
        <position position="476"/>
    </location>
    <ligand>
        <name>GMP</name>
        <dbReference type="ChEBI" id="CHEBI:58115"/>
    </ligand>
</feature>
<accession>N6VS80</accession>
<dbReference type="RefSeq" id="WP_004589835.1">
    <property type="nucleotide sequence ID" value="NZ_APMM01000004.1"/>
</dbReference>
<dbReference type="Gene3D" id="3.90.1860.10">
    <property type="entry name" value="tRNA-splicing ligase RtcB"/>
    <property type="match status" value="1"/>
</dbReference>
<dbReference type="EMBL" id="APMM01000004">
    <property type="protein sequence ID" value="ENN96735.1"/>
    <property type="molecule type" value="Genomic_DNA"/>
</dbReference>
<evidence type="ECO:0000256" key="4">
    <source>
        <dbReference type="ARBA" id="ARBA00022723"/>
    </source>
</evidence>
<evidence type="ECO:0000256" key="9">
    <source>
        <dbReference type="ARBA" id="ARBA00045316"/>
    </source>
</evidence>
<evidence type="ECO:0000256" key="14">
    <source>
        <dbReference type="PIRSR" id="PIRSR601233-3"/>
    </source>
</evidence>
<dbReference type="STRING" id="1069083.GCA_000371805_00869"/>
<name>N6VS80_9EURY</name>
<dbReference type="InterPro" id="IPR001233">
    <property type="entry name" value="RtcB"/>
</dbReference>
<dbReference type="GO" id="GO:0006388">
    <property type="term" value="P:tRNA splicing, via endonucleolytic cleavage and ligation"/>
    <property type="evidence" value="ECO:0007669"/>
    <property type="project" value="UniProtKB-ARBA"/>
</dbReference>
<reference evidence="16 17" key="1">
    <citation type="journal article" date="2013" name="Genome Announc.">
        <title>Draft Genome Sequence of a Highly Flagellated, Fast-Swimming Archaeon, Methanocaldococcus villosus Strain KIN24-T80 (DSM 22612).</title>
        <authorList>
            <person name="Thennarasu S."/>
            <person name="Polireddy D."/>
            <person name="Antony A."/>
            <person name="Yada M.R."/>
            <person name="Algarawi S."/>
            <person name="Sivakumar N."/>
        </authorList>
    </citation>
    <scope>NUCLEOTIDE SEQUENCE [LARGE SCALE GENOMIC DNA]</scope>
    <source>
        <strain evidence="16 17">KIN24-T80</strain>
    </source>
</reference>
<evidence type="ECO:0000256" key="15">
    <source>
        <dbReference type="RuleBase" id="RU371113"/>
    </source>
</evidence>
<dbReference type="GO" id="GO:0170057">
    <property type="term" value="F:RNA ligase (GTP) activity"/>
    <property type="evidence" value="ECO:0007669"/>
    <property type="project" value="UniProtKB-EC"/>
</dbReference>
<dbReference type="InterPro" id="IPR036025">
    <property type="entry name" value="RtcB-like_sf"/>
</dbReference>